<feature type="compositionally biased region" description="Low complexity" evidence="3">
    <location>
        <begin position="117"/>
        <end position="131"/>
    </location>
</feature>
<evidence type="ECO:0000313" key="6">
    <source>
        <dbReference type="Proteomes" id="UP000703661"/>
    </source>
</evidence>
<name>A0A9P6T0R0_9FUNG</name>
<feature type="compositionally biased region" description="Basic and acidic residues" evidence="3">
    <location>
        <begin position="1"/>
        <end position="10"/>
    </location>
</feature>
<sequence length="343" mass="37436">MTKPVVEKKPLNPPVDSDSDSSDDEDYSDVEEDSGDSDTEQNNNDYDGEYDFSSTRSGKRRGAGGSEDTHKKHPLEDTINQAEALRKKSKIDALWAELNTPISKPNSRPELLTAAVSSSTSGSKPEASSSSKMVTITTTYDFAGETITVTKDVPEDSKEAKEFTRKNKGANTSLASQDVTEKSRSDQASSSISISSTTKPMSPSPSTANDSAPSTDTNLTPDPSDSAATSTPSSESATATISTNSGGSRPSMLDSLAQKSKPVRYVRKKSILDELAATYGVKKPPKMNTLEKSKLDWKNFVGKEGIDDELKHHNKDGYMEKVAFLQRTDEHRDREYQMLKKRR</sequence>
<evidence type="ECO:0000256" key="2">
    <source>
        <dbReference type="ARBA" id="ARBA00019138"/>
    </source>
</evidence>
<dbReference type="AlphaFoldDB" id="A0A9P6T0R0"/>
<feature type="compositionally biased region" description="Basic and acidic residues" evidence="3">
    <location>
        <begin position="67"/>
        <end position="76"/>
    </location>
</feature>
<dbReference type="GO" id="GO:0000812">
    <property type="term" value="C:Swr1 complex"/>
    <property type="evidence" value="ECO:0007669"/>
    <property type="project" value="TreeGrafter"/>
</dbReference>
<gene>
    <name evidence="5" type="primary">CFDP1</name>
    <name evidence="5" type="ORF">BGZ80_009313</name>
</gene>
<evidence type="ECO:0000259" key="4">
    <source>
        <dbReference type="PROSITE" id="PS51279"/>
    </source>
</evidence>
<dbReference type="PROSITE" id="PS51279">
    <property type="entry name" value="BCNT_C"/>
    <property type="match status" value="1"/>
</dbReference>
<dbReference type="Pfam" id="PF07572">
    <property type="entry name" value="BCNT"/>
    <property type="match status" value="1"/>
</dbReference>
<feature type="domain" description="BCNT-C" evidence="4">
    <location>
        <begin position="266"/>
        <end position="343"/>
    </location>
</feature>
<evidence type="ECO:0000313" key="5">
    <source>
        <dbReference type="EMBL" id="KAG0016291.1"/>
    </source>
</evidence>
<dbReference type="EMBL" id="JAAAID010000545">
    <property type="protein sequence ID" value="KAG0016291.1"/>
    <property type="molecule type" value="Genomic_DNA"/>
</dbReference>
<feature type="compositionally biased region" description="Polar residues" evidence="3">
    <location>
        <begin position="208"/>
        <end position="219"/>
    </location>
</feature>
<feature type="compositionally biased region" description="Low complexity" evidence="3">
    <location>
        <begin position="189"/>
        <end position="207"/>
    </location>
</feature>
<comment type="caution">
    <text evidence="5">The sequence shown here is derived from an EMBL/GenBank/DDBJ whole genome shotgun (WGS) entry which is preliminary data.</text>
</comment>
<accession>A0A9P6T0R0</accession>
<dbReference type="PANTHER" id="PTHR48407">
    <property type="entry name" value="CRANIOFACIAL DEVELOPMENT PROTEIN 1"/>
    <property type="match status" value="1"/>
</dbReference>
<feature type="compositionally biased region" description="Basic and acidic residues" evidence="3">
    <location>
        <begin position="152"/>
        <end position="165"/>
    </location>
</feature>
<dbReference type="InterPro" id="IPR027124">
    <property type="entry name" value="Swc5/CFDP1/2"/>
</dbReference>
<evidence type="ECO:0000256" key="1">
    <source>
        <dbReference type="ARBA" id="ARBA00010465"/>
    </source>
</evidence>
<dbReference type="PANTHER" id="PTHR48407:SF1">
    <property type="entry name" value="CRANIOFACIAL DEVELOPMENT PROTEIN 1"/>
    <property type="match status" value="1"/>
</dbReference>
<feature type="region of interest" description="Disordered" evidence="3">
    <location>
        <begin position="100"/>
        <end position="263"/>
    </location>
</feature>
<feature type="compositionally biased region" description="Polar residues" evidence="3">
    <location>
        <begin position="169"/>
        <end position="178"/>
    </location>
</feature>
<evidence type="ECO:0000256" key="3">
    <source>
        <dbReference type="SAM" id="MobiDB-lite"/>
    </source>
</evidence>
<proteinExistence type="inferred from homology"/>
<organism evidence="5 6">
    <name type="scientific">Entomortierella chlamydospora</name>
    <dbReference type="NCBI Taxonomy" id="101097"/>
    <lineage>
        <taxon>Eukaryota</taxon>
        <taxon>Fungi</taxon>
        <taxon>Fungi incertae sedis</taxon>
        <taxon>Mucoromycota</taxon>
        <taxon>Mortierellomycotina</taxon>
        <taxon>Mortierellomycetes</taxon>
        <taxon>Mortierellales</taxon>
        <taxon>Mortierellaceae</taxon>
        <taxon>Entomortierella</taxon>
    </lineage>
</organism>
<dbReference type="InterPro" id="IPR011421">
    <property type="entry name" value="BCNT-C"/>
</dbReference>
<feature type="compositionally biased region" description="Acidic residues" evidence="3">
    <location>
        <begin position="17"/>
        <end position="39"/>
    </location>
</feature>
<comment type="similarity">
    <text evidence="1">Belongs to the SWC5 family.</text>
</comment>
<feature type="compositionally biased region" description="Low complexity" evidence="3">
    <location>
        <begin position="220"/>
        <end position="245"/>
    </location>
</feature>
<reference evidence="5" key="1">
    <citation type="journal article" date="2020" name="Fungal Divers.">
        <title>Resolving the Mortierellaceae phylogeny through synthesis of multi-gene phylogenetics and phylogenomics.</title>
        <authorList>
            <person name="Vandepol N."/>
            <person name="Liber J."/>
            <person name="Desiro A."/>
            <person name="Na H."/>
            <person name="Kennedy M."/>
            <person name="Barry K."/>
            <person name="Grigoriev I.V."/>
            <person name="Miller A.N."/>
            <person name="O'Donnell K."/>
            <person name="Stajich J.E."/>
            <person name="Bonito G."/>
        </authorList>
    </citation>
    <scope>NUCLEOTIDE SEQUENCE</scope>
    <source>
        <strain evidence="5">NRRL 2769</strain>
    </source>
</reference>
<dbReference type="Proteomes" id="UP000703661">
    <property type="component" value="Unassembled WGS sequence"/>
</dbReference>
<keyword evidence="6" id="KW-1185">Reference proteome</keyword>
<feature type="region of interest" description="Disordered" evidence="3">
    <location>
        <begin position="1"/>
        <end position="82"/>
    </location>
</feature>
<protein>
    <recommendedName>
        <fullName evidence="2">SWR1-complex protein 5</fullName>
    </recommendedName>
</protein>